<reference evidence="11" key="1">
    <citation type="journal article" date="2016" name="Nat. Commun.">
        <title>Genome analysis of three Pneumocystis species reveals adaptation mechanisms to life exclusively in mammalian hosts.</title>
        <authorList>
            <person name="Ma L."/>
            <person name="Chen Z."/>
            <person name="Huang D.W."/>
            <person name="Kutty G."/>
            <person name="Ishihara M."/>
            <person name="Wang H."/>
            <person name="Abouelleil A."/>
            <person name="Bishop L."/>
            <person name="Davey E."/>
            <person name="Deng R."/>
            <person name="Deng X."/>
            <person name="Fan L."/>
            <person name="Fantoni G."/>
            <person name="Fitzgerald M."/>
            <person name="Gogineni E."/>
            <person name="Goldberg J.M."/>
            <person name="Handley G."/>
            <person name="Hu X."/>
            <person name="Huber C."/>
            <person name="Jiao X."/>
            <person name="Jones K."/>
            <person name="Levin J.Z."/>
            <person name="Liu Y."/>
            <person name="Macdonald P."/>
            <person name="Melnikov A."/>
            <person name="Raley C."/>
            <person name="Sassi M."/>
            <person name="Sherman B.T."/>
            <person name="Song X."/>
            <person name="Sykes S."/>
            <person name="Tran B."/>
            <person name="Walsh L."/>
            <person name="Xia Y."/>
            <person name="Yang J."/>
            <person name="Young S."/>
            <person name="Zeng Q."/>
            <person name="Zheng X."/>
            <person name="Stephens R."/>
            <person name="Nusbaum C."/>
            <person name="Birren B.W."/>
            <person name="Azadi P."/>
            <person name="Lempicki R.A."/>
            <person name="Cuomo C.A."/>
            <person name="Kovacs J.A."/>
        </authorList>
    </citation>
    <scope>NUCLEOTIDE SEQUENCE [LARGE SCALE GENOMIC DNA]</scope>
    <source>
        <strain evidence="11">RU7</strain>
    </source>
</reference>
<proteinExistence type="inferred from homology"/>
<evidence type="ECO:0000256" key="3">
    <source>
        <dbReference type="ARBA" id="ARBA00022448"/>
    </source>
</evidence>
<dbReference type="Proteomes" id="UP000053447">
    <property type="component" value="Unassembled WGS sequence"/>
</dbReference>
<evidence type="ECO:0000256" key="7">
    <source>
        <dbReference type="ARBA" id="ARBA00023065"/>
    </source>
</evidence>
<keyword evidence="7" id="KW-0406">Ion transport</keyword>
<dbReference type="Pfam" id="PF05493">
    <property type="entry name" value="ATP_synt_H"/>
    <property type="match status" value="1"/>
</dbReference>
<comment type="subcellular location">
    <subcellularLocation>
        <location evidence="1">Membrane</location>
        <topology evidence="1">Multi-pass membrane protein</topology>
    </subcellularLocation>
</comment>
<evidence type="ECO:0000313" key="10">
    <source>
        <dbReference type="EMBL" id="KTW26305.1"/>
    </source>
</evidence>
<dbReference type="InterPro" id="IPR008389">
    <property type="entry name" value="ATPase_V0-cplx_e1/e2_su"/>
</dbReference>
<evidence type="ECO:0000256" key="2">
    <source>
        <dbReference type="ARBA" id="ARBA00008328"/>
    </source>
</evidence>
<evidence type="ECO:0000256" key="4">
    <source>
        <dbReference type="ARBA" id="ARBA00022692"/>
    </source>
</evidence>
<keyword evidence="11" id="KW-1185">Reference proteome</keyword>
<evidence type="ECO:0000256" key="9">
    <source>
        <dbReference type="SAM" id="Phobius"/>
    </source>
</evidence>
<sequence>MNIVAAVGAVVAVVGGVVWRRGGETVRVVVVVAVVAVYVVWGVTRLAQEHPLVVPMRTV</sequence>
<comment type="similarity">
    <text evidence="2">Belongs to the V-ATPase e1/e2 subunit family.</text>
</comment>
<protein>
    <submittedName>
        <fullName evidence="10">Uncharacterized protein</fullName>
    </submittedName>
</protein>
<dbReference type="GeneID" id="28942121"/>
<dbReference type="GO" id="GO:0046961">
    <property type="term" value="F:proton-transporting ATPase activity, rotational mechanism"/>
    <property type="evidence" value="ECO:0007669"/>
    <property type="project" value="InterPro"/>
</dbReference>
<keyword evidence="5" id="KW-0375">Hydrogen ion transport</keyword>
<gene>
    <name evidence="10" type="ORF">T551_03603</name>
</gene>
<keyword evidence="6 9" id="KW-1133">Transmembrane helix</keyword>
<dbReference type="EMBL" id="LFWA01000018">
    <property type="protein sequence ID" value="KTW26305.1"/>
    <property type="molecule type" value="Genomic_DNA"/>
</dbReference>
<evidence type="ECO:0000256" key="1">
    <source>
        <dbReference type="ARBA" id="ARBA00004141"/>
    </source>
</evidence>
<evidence type="ECO:0000256" key="6">
    <source>
        <dbReference type="ARBA" id="ARBA00022989"/>
    </source>
</evidence>
<evidence type="ECO:0000256" key="5">
    <source>
        <dbReference type="ARBA" id="ARBA00022781"/>
    </source>
</evidence>
<dbReference type="AlphaFoldDB" id="A0A0W4ZD75"/>
<evidence type="ECO:0000256" key="8">
    <source>
        <dbReference type="ARBA" id="ARBA00023136"/>
    </source>
</evidence>
<dbReference type="RefSeq" id="XP_018228008.1">
    <property type="nucleotide sequence ID" value="XM_018375866.1"/>
</dbReference>
<keyword evidence="8 9" id="KW-0472">Membrane</keyword>
<comment type="caution">
    <text evidence="10">The sequence shown here is derived from an EMBL/GenBank/DDBJ whole genome shotgun (WGS) entry which is preliminary data.</text>
</comment>
<keyword evidence="3" id="KW-0813">Transport</keyword>
<accession>A0A0W4ZD75</accession>
<organism evidence="10 11">
    <name type="scientific">Pneumocystis jirovecii (strain RU7)</name>
    <name type="common">Human pneumocystis pneumonia agent</name>
    <dbReference type="NCBI Taxonomy" id="1408657"/>
    <lineage>
        <taxon>Eukaryota</taxon>
        <taxon>Fungi</taxon>
        <taxon>Dikarya</taxon>
        <taxon>Ascomycota</taxon>
        <taxon>Taphrinomycotina</taxon>
        <taxon>Pneumocystomycetes</taxon>
        <taxon>Pneumocystaceae</taxon>
        <taxon>Pneumocystis</taxon>
    </lineage>
</organism>
<evidence type="ECO:0000313" key="11">
    <source>
        <dbReference type="Proteomes" id="UP000053447"/>
    </source>
</evidence>
<dbReference type="VEuPathDB" id="FungiDB:T551_03603"/>
<name>A0A0W4ZD75_PNEJ7</name>
<dbReference type="GO" id="GO:0033179">
    <property type="term" value="C:proton-transporting V-type ATPase, V0 domain"/>
    <property type="evidence" value="ECO:0007669"/>
    <property type="project" value="InterPro"/>
</dbReference>
<feature type="transmembrane region" description="Helical" evidence="9">
    <location>
        <begin position="26"/>
        <end position="47"/>
    </location>
</feature>
<keyword evidence="4 9" id="KW-0812">Transmembrane</keyword>